<dbReference type="GO" id="GO:0004792">
    <property type="term" value="F:thiosulfate-cyanide sulfurtransferase activity"/>
    <property type="evidence" value="ECO:0007669"/>
    <property type="project" value="InterPro"/>
</dbReference>
<feature type="domain" description="Rhodanese" evidence="3">
    <location>
        <begin position="21"/>
        <end position="128"/>
    </location>
</feature>
<evidence type="ECO:0000313" key="4">
    <source>
        <dbReference type="EMBL" id="CAA9587292.1"/>
    </source>
</evidence>
<evidence type="ECO:0000259" key="3">
    <source>
        <dbReference type="PROSITE" id="PS50206"/>
    </source>
</evidence>
<dbReference type="EMBL" id="CADCWP010000336">
    <property type="protein sequence ID" value="CAA9587292.1"/>
    <property type="molecule type" value="Genomic_DNA"/>
</dbReference>
<dbReference type="PROSITE" id="PS50206">
    <property type="entry name" value="RHODANESE_3"/>
    <property type="match status" value="2"/>
</dbReference>
<keyword evidence="2 4" id="KW-0808">Transferase</keyword>
<dbReference type="InterPro" id="IPR001307">
    <property type="entry name" value="Thiosulphate_STrfase_CS"/>
</dbReference>
<dbReference type="SUPFAM" id="SSF52821">
    <property type="entry name" value="Rhodanese/Cell cycle control phosphatase"/>
    <property type="match status" value="2"/>
</dbReference>
<organism evidence="4">
    <name type="scientific">uncultured Truepera sp</name>
    <dbReference type="NCBI Taxonomy" id="543023"/>
    <lineage>
        <taxon>Bacteria</taxon>
        <taxon>Thermotogati</taxon>
        <taxon>Deinococcota</taxon>
        <taxon>Deinococci</taxon>
        <taxon>Trueperales</taxon>
        <taxon>Trueperaceae</taxon>
        <taxon>Truepera</taxon>
        <taxon>environmental samples</taxon>
    </lineage>
</organism>
<proteinExistence type="predicted"/>
<dbReference type="AlphaFoldDB" id="A0A6J4VW57"/>
<evidence type="ECO:0000256" key="1">
    <source>
        <dbReference type="ARBA" id="ARBA00022737"/>
    </source>
</evidence>
<sequence length="287" mass="32182">MADYAHPDVLVTTDWVLEHQDDPNVRLIEVNEDVLLYDTGHVPGAVKIDWLTDLWDDTIREFVQPDEFAQLLERLGVSDDTTVVLYGDKNNWWASYAFWFFKYNGHGNLKLMNGGRAKWVAENRPLTTDATEVQPGSYTPGQRNPELRAFREDVLGHLESVKAGTGALVDVRSPGEFRGDVTHMPDYPQEGVLRGGHIPGAQSIPWAQAANPDGTFKSADELKALYEPKGVTGDKEIIAYCRIAERSSHSWFVLKYLLGYENVKNYDGSWTEWGNAVGVPIEKGDAK</sequence>
<evidence type="ECO:0000256" key="2">
    <source>
        <dbReference type="RuleBase" id="RU000507"/>
    </source>
</evidence>
<dbReference type="PANTHER" id="PTHR43855">
    <property type="entry name" value="THIOSULFATE SULFURTRANSFERASE"/>
    <property type="match status" value="1"/>
</dbReference>
<dbReference type="CDD" id="cd01449">
    <property type="entry name" value="TST_Repeat_2"/>
    <property type="match status" value="1"/>
</dbReference>
<dbReference type="Pfam" id="PF00581">
    <property type="entry name" value="Rhodanese"/>
    <property type="match status" value="2"/>
</dbReference>
<name>A0A6J4VW57_9DEIN</name>
<protein>
    <recommendedName>
        <fullName evidence="2">Sulfurtransferase</fullName>
    </recommendedName>
</protein>
<dbReference type="InterPro" id="IPR051126">
    <property type="entry name" value="Thiosulfate_sulfurtransferase"/>
</dbReference>
<dbReference type="PROSITE" id="PS00683">
    <property type="entry name" value="RHODANESE_2"/>
    <property type="match status" value="1"/>
</dbReference>
<dbReference type="SMART" id="SM00450">
    <property type="entry name" value="RHOD"/>
    <property type="match status" value="2"/>
</dbReference>
<dbReference type="InterPro" id="IPR001763">
    <property type="entry name" value="Rhodanese-like_dom"/>
</dbReference>
<dbReference type="PANTHER" id="PTHR43855:SF1">
    <property type="entry name" value="THIOSULFATE SULFURTRANSFERASE"/>
    <property type="match status" value="1"/>
</dbReference>
<accession>A0A6J4VW57</accession>
<dbReference type="PROSITE" id="PS00380">
    <property type="entry name" value="RHODANESE_1"/>
    <property type="match status" value="1"/>
</dbReference>
<gene>
    <name evidence="4" type="ORF">AVDCRST_MAG86-3987</name>
</gene>
<dbReference type="Gene3D" id="3.40.250.10">
    <property type="entry name" value="Rhodanese-like domain"/>
    <property type="match status" value="2"/>
</dbReference>
<dbReference type="CDD" id="cd01448">
    <property type="entry name" value="TST_Repeat_1"/>
    <property type="match status" value="1"/>
</dbReference>
<feature type="domain" description="Rhodanese" evidence="3">
    <location>
        <begin position="162"/>
        <end position="282"/>
    </location>
</feature>
<dbReference type="InterPro" id="IPR036873">
    <property type="entry name" value="Rhodanese-like_dom_sf"/>
</dbReference>
<keyword evidence="1" id="KW-0677">Repeat</keyword>
<reference evidence="4" key="1">
    <citation type="submission" date="2020-02" db="EMBL/GenBank/DDBJ databases">
        <authorList>
            <person name="Meier V. D."/>
        </authorList>
    </citation>
    <scope>NUCLEOTIDE SEQUENCE</scope>
    <source>
        <strain evidence="4">AVDCRST_MAG86</strain>
    </source>
</reference>